<feature type="binding site" evidence="9">
    <location>
        <position position="57"/>
    </location>
    <ligand>
        <name>Zn(2+)</name>
        <dbReference type="ChEBI" id="CHEBI:29105"/>
    </ligand>
</feature>
<feature type="binding site" evidence="9">
    <location>
        <position position="11"/>
    </location>
    <ligand>
        <name>Zn(2+)</name>
        <dbReference type="ChEBI" id="CHEBI:29105"/>
    </ligand>
</feature>
<keyword evidence="4 9" id="KW-0862">Zinc</keyword>
<dbReference type="SMART" id="SM00868">
    <property type="entry name" value="zf-AD"/>
    <property type="match status" value="1"/>
</dbReference>
<feature type="domain" description="C2H2-type" evidence="10">
    <location>
        <begin position="426"/>
        <end position="449"/>
    </location>
</feature>
<dbReference type="AlphaFoldDB" id="A0A8S0YQ97"/>
<reference evidence="12 13" key="1">
    <citation type="submission" date="2020-04" db="EMBL/GenBank/DDBJ databases">
        <authorList>
            <person name="Wallbank WR R."/>
            <person name="Pardo Diaz C."/>
            <person name="Kozak K."/>
            <person name="Martin S."/>
            <person name="Jiggins C."/>
            <person name="Moest M."/>
            <person name="Warren A I."/>
            <person name="Byers J.R.P. K."/>
            <person name="Montejo-Kovacevich G."/>
            <person name="Yen C E."/>
        </authorList>
    </citation>
    <scope>NUCLEOTIDE SEQUENCE [LARGE SCALE GENOMIC DNA]</scope>
</reference>
<dbReference type="PROSITE" id="PS51915">
    <property type="entry name" value="ZAD"/>
    <property type="match status" value="1"/>
</dbReference>
<feature type="domain" description="C2H2-type" evidence="10">
    <location>
        <begin position="159"/>
        <end position="187"/>
    </location>
</feature>
<feature type="domain" description="C2H2-type" evidence="10">
    <location>
        <begin position="372"/>
        <end position="399"/>
    </location>
</feature>
<evidence type="ECO:0000313" key="13">
    <source>
        <dbReference type="Proteomes" id="UP000494256"/>
    </source>
</evidence>
<dbReference type="Pfam" id="PF07776">
    <property type="entry name" value="zf-AD"/>
    <property type="match status" value="1"/>
</dbReference>
<dbReference type="InterPro" id="IPR013087">
    <property type="entry name" value="Znf_C2H2_type"/>
</dbReference>
<feature type="domain" description="C2H2-type" evidence="10">
    <location>
        <begin position="258"/>
        <end position="286"/>
    </location>
</feature>
<keyword evidence="2 9" id="KW-0479">Metal-binding</keyword>
<organism evidence="12 13">
    <name type="scientific">Arctia plantaginis</name>
    <name type="common">Wood tiger moth</name>
    <name type="synonym">Phalaena plantaginis</name>
    <dbReference type="NCBI Taxonomy" id="874455"/>
    <lineage>
        <taxon>Eukaryota</taxon>
        <taxon>Metazoa</taxon>
        <taxon>Ecdysozoa</taxon>
        <taxon>Arthropoda</taxon>
        <taxon>Hexapoda</taxon>
        <taxon>Insecta</taxon>
        <taxon>Pterygota</taxon>
        <taxon>Neoptera</taxon>
        <taxon>Endopterygota</taxon>
        <taxon>Lepidoptera</taxon>
        <taxon>Glossata</taxon>
        <taxon>Ditrysia</taxon>
        <taxon>Noctuoidea</taxon>
        <taxon>Erebidae</taxon>
        <taxon>Arctiinae</taxon>
        <taxon>Arctia</taxon>
    </lineage>
</organism>
<dbReference type="InterPro" id="IPR012934">
    <property type="entry name" value="Znf_AD"/>
</dbReference>
<dbReference type="OrthoDB" id="10069524at2759"/>
<feature type="domain" description="C2H2-type" evidence="10">
    <location>
        <begin position="343"/>
        <end position="371"/>
    </location>
</feature>
<dbReference type="Gene3D" id="3.30.160.60">
    <property type="entry name" value="Classic Zinc Finger"/>
    <property type="match status" value="5"/>
</dbReference>
<comment type="subcellular location">
    <subcellularLocation>
        <location evidence="1">Nucleus</location>
    </subcellularLocation>
</comment>
<dbReference type="Gene3D" id="3.40.1800.20">
    <property type="match status" value="1"/>
</dbReference>
<evidence type="ECO:0000313" key="12">
    <source>
        <dbReference type="EMBL" id="CAB3221646.1"/>
    </source>
</evidence>
<proteinExistence type="predicted"/>
<keyword evidence="8" id="KW-0863">Zinc-finger</keyword>
<feature type="binding site" evidence="9">
    <location>
        <position position="8"/>
    </location>
    <ligand>
        <name>Zn(2+)</name>
        <dbReference type="ChEBI" id="CHEBI:29105"/>
    </ligand>
</feature>
<dbReference type="SMART" id="SM00355">
    <property type="entry name" value="ZnF_C2H2"/>
    <property type="match status" value="10"/>
</dbReference>
<dbReference type="SUPFAM" id="SSF57667">
    <property type="entry name" value="beta-beta-alpha zinc fingers"/>
    <property type="match status" value="5"/>
</dbReference>
<feature type="domain" description="ZAD" evidence="11">
    <location>
        <begin position="6"/>
        <end position="84"/>
    </location>
</feature>
<keyword evidence="3" id="KW-0677">Repeat</keyword>
<dbReference type="PANTHER" id="PTHR24399:SF23">
    <property type="entry name" value="C2H2-TYPE DOMAIN-CONTAINING PROTEIN"/>
    <property type="match status" value="1"/>
</dbReference>
<evidence type="ECO:0000256" key="5">
    <source>
        <dbReference type="ARBA" id="ARBA00023015"/>
    </source>
</evidence>
<dbReference type="GO" id="GO:0005654">
    <property type="term" value="C:nucleoplasm"/>
    <property type="evidence" value="ECO:0007669"/>
    <property type="project" value="TreeGrafter"/>
</dbReference>
<evidence type="ECO:0000259" key="10">
    <source>
        <dbReference type="PROSITE" id="PS50157"/>
    </source>
</evidence>
<evidence type="ECO:0000256" key="9">
    <source>
        <dbReference type="PROSITE-ProRule" id="PRU01263"/>
    </source>
</evidence>
<name>A0A8S0YQ97_ARCPL</name>
<evidence type="ECO:0000256" key="1">
    <source>
        <dbReference type="ARBA" id="ARBA00004123"/>
    </source>
</evidence>
<sequence length="496" mass="57829">MDVKTINCRICLRHDITDSNKCLSLFETYNGCSISEKISLITNINIKQGDKLPDKICPICLLQLENAITFKQKCETSDEILKNELLLQINQKSGVIELTEEVPVKAELIEEESSFKQDDNGTVYSENENATELLEDDTEKEEDTSQTLIKKSRAIDLKLICDDCGESFKSKCKLRVHWKKIHQPEKLICHDCKRVFKSFKSFNLHKKRSSRNCYAASKVRIEGQGKARVFHCKECDYKSRRIKDIDMHLATHSGERRFQCKDCLKCFTQHASLQAHRESTHKDYRIETTCNFCGKHLQGRTKYYRHMKSHNEESVQCKVCNKRLKSKRYLATHMLRHSGVKSYSCEICAASFFTYCEVYNHRKKVHMKSRSIKCDICDYKMCTVTALRKHRSKHTGTNVICLVCGQFSENDEKLAIHQKRHFERNIQCPQCDKMFHNKRSLSKHMCKNHRCTMLVEKRDEKLDEIKFNCPKIKQESSANDNDEIVILLSPPTIILN</sequence>
<dbReference type="GO" id="GO:0008270">
    <property type="term" value="F:zinc ion binding"/>
    <property type="evidence" value="ECO:0007669"/>
    <property type="project" value="UniProtKB-UniRule"/>
</dbReference>
<protein>
    <submittedName>
        <fullName evidence="12">Uncharacterized protein</fullName>
    </submittedName>
</protein>
<evidence type="ECO:0000259" key="11">
    <source>
        <dbReference type="PROSITE" id="PS51915"/>
    </source>
</evidence>
<keyword evidence="5" id="KW-0805">Transcription regulation</keyword>
<dbReference type="Proteomes" id="UP000494256">
    <property type="component" value="Unassembled WGS sequence"/>
</dbReference>
<feature type="domain" description="C2H2-type" evidence="10">
    <location>
        <begin position="288"/>
        <end position="315"/>
    </location>
</feature>
<evidence type="ECO:0000256" key="8">
    <source>
        <dbReference type="PROSITE-ProRule" id="PRU00042"/>
    </source>
</evidence>
<dbReference type="EMBL" id="CADEBD010000046">
    <property type="protein sequence ID" value="CAB3221646.1"/>
    <property type="molecule type" value="Genomic_DNA"/>
</dbReference>
<dbReference type="InterPro" id="IPR036236">
    <property type="entry name" value="Znf_C2H2_sf"/>
</dbReference>
<evidence type="ECO:0000256" key="6">
    <source>
        <dbReference type="ARBA" id="ARBA00023163"/>
    </source>
</evidence>
<dbReference type="Pfam" id="PF00096">
    <property type="entry name" value="zf-C2H2"/>
    <property type="match status" value="4"/>
</dbReference>
<feature type="domain" description="C2H2-type" evidence="10">
    <location>
        <begin position="315"/>
        <end position="342"/>
    </location>
</feature>
<evidence type="ECO:0000256" key="3">
    <source>
        <dbReference type="ARBA" id="ARBA00022737"/>
    </source>
</evidence>
<gene>
    <name evidence="12" type="ORF">APLA_LOCUS927</name>
</gene>
<dbReference type="PROSITE" id="PS50157">
    <property type="entry name" value="ZINC_FINGER_C2H2_2"/>
    <property type="match status" value="8"/>
</dbReference>
<dbReference type="GO" id="GO:0001227">
    <property type="term" value="F:DNA-binding transcription repressor activity, RNA polymerase II-specific"/>
    <property type="evidence" value="ECO:0007669"/>
    <property type="project" value="TreeGrafter"/>
</dbReference>
<comment type="caution">
    <text evidence="12">The sequence shown here is derived from an EMBL/GenBank/DDBJ whole genome shotgun (WGS) entry which is preliminary data.</text>
</comment>
<keyword evidence="6" id="KW-0804">Transcription</keyword>
<evidence type="ECO:0000256" key="7">
    <source>
        <dbReference type="ARBA" id="ARBA00023242"/>
    </source>
</evidence>
<feature type="domain" description="C2H2-type" evidence="10">
    <location>
        <begin position="230"/>
        <end position="257"/>
    </location>
</feature>
<evidence type="ECO:0000256" key="4">
    <source>
        <dbReference type="ARBA" id="ARBA00022833"/>
    </source>
</evidence>
<evidence type="ECO:0000256" key="2">
    <source>
        <dbReference type="ARBA" id="ARBA00022723"/>
    </source>
</evidence>
<keyword evidence="7" id="KW-0539">Nucleus</keyword>
<dbReference type="PANTHER" id="PTHR24399">
    <property type="entry name" value="ZINC FINGER AND BTB DOMAIN-CONTAINING"/>
    <property type="match status" value="1"/>
</dbReference>
<dbReference type="PROSITE" id="PS00028">
    <property type="entry name" value="ZINC_FINGER_C2H2_1"/>
    <property type="match status" value="7"/>
</dbReference>
<dbReference type="GO" id="GO:0000978">
    <property type="term" value="F:RNA polymerase II cis-regulatory region sequence-specific DNA binding"/>
    <property type="evidence" value="ECO:0007669"/>
    <property type="project" value="TreeGrafter"/>
</dbReference>
<dbReference type="SUPFAM" id="SSF57716">
    <property type="entry name" value="Glucocorticoid receptor-like (DNA-binding domain)"/>
    <property type="match status" value="1"/>
</dbReference>
<feature type="binding site" evidence="9">
    <location>
        <position position="60"/>
    </location>
    <ligand>
        <name>Zn(2+)</name>
        <dbReference type="ChEBI" id="CHEBI:29105"/>
    </ligand>
</feature>
<accession>A0A8S0YQ97</accession>